<feature type="transmembrane region" description="Helical" evidence="2">
    <location>
        <begin position="469"/>
        <end position="489"/>
    </location>
</feature>
<dbReference type="OrthoDB" id="2100592at2759"/>
<evidence type="ECO:0000256" key="1">
    <source>
        <dbReference type="ARBA" id="ARBA00022676"/>
    </source>
</evidence>
<feature type="non-terminal residue" evidence="4">
    <location>
        <position position="588"/>
    </location>
</feature>
<dbReference type="Proteomes" id="UP000243217">
    <property type="component" value="Unassembled WGS sequence"/>
</dbReference>
<dbReference type="Pfam" id="PF00534">
    <property type="entry name" value="Glycos_transf_1"/>
    <property type="match status" value="1"/>
</dbReference>
<dbReference type="SUPFAM" id="SSF53756">
    <property type="entry name" value="UDP-Glycosyltransferase/glycogen phosphorylase"/>
    <property type="match status" value="1"/>
</dbReference>
<gene>
    <name evidence="4" type="ORF">THRCLA_12027</name>
</gene>
<keyword evidence="2" id="KW-0472">Membrane</keyword>
<name>A0A1V9Y442_9STRA</name>
<keyword evidence="2" id="KW-1133">Transmembrane helix</keyword>
<evidence type="ECO:0000256" key="2">
    <source>
        <dbReference type="SAM" id="Phobius"/>
    </source>
</evidence>
<reference evidence="4 5" key="1">
    <citation type="journal article" date="2014" name="Genome Biol. Evol.">
        <title>The secreted proteins of Achlya hypogyna and Thraustotheca clavata identify the ancestral oomycete secretome and reveal gene acquisitions by horizontal gene transfer.</title>
        <authorList>
            <person name="Misner I."/>
            <person name="Blouin N."/>
            <person name="Leonard G."/>
            <person name="Richards T.A."/>
            <person name="Lane C.E."/>
        </authorList>
    </citation>
    <scope>NUCLEOTIDE SEQUENCE [LARGE SCALE GENOMIC DNA]</scope>
    <source>
        <strain evidence="4 5">ATCC 34112</strain>
    </source>
</reference>
<sequence length="588" mass="68117">MPINPRQRQGAYAILLCGVTIVLCLQIFSGISFISSWKRKNALRWQNGQSHNKLNDHILHLNNLNEICFHEKDSIIPWTYNSSTVDKKYVWLQEEKPSIELLQYLAQCHEVDVFLPLGIRNHGYCEDGMAYVKFLKARALPMWVLQMQFQYQGRENMTYFKLCPNSAMLFMNHYHDGVLNRTDFPAEKPVIIMPNVEMYELTADLYRRANYILCKTLDAFLDNGNPQSTTVLYAKHTSSDPSTMARAYAKLHKDFPPIQPKDFSKLTFFHANGHSSQKNTHAVLDCWAERPDLPLLDLYTMGEDTLDRYTYYKEENRSLENINFHYGEDVDAPYFGKLLAEAPVILCPSRMEGFGHYINQARAAGALVITTNGPPMNEFVDSNSGVLVEADYGAPDPNQMLSIYGTMEFNVKGEYLCNAVDTILGMSIEERKRLAHNARKKYEEQMLDFMENMHLLQKALRISLRQRHYYYAILFCAAISLLGMMQFWLRMKKRPIVPQNLISKSLLKKHLTLQDHIIHLNNLNEICFHEKDAVIPWSYNSTIVDSRFVWKQTKTPSKLLIDLLAQCPEIDVYLPWSLRNHGYCEDAM</sequence>
<accession>A0A1V9Y442</accession>
<evidence type="ECO:0000259" key="3">
    <source>
        <dbReference type="Pfam" id="PF00534"/>
    </source>
</evidence>
<organism evidence="4 5">
    <name type="scientific">Thraustotheca clavata</name>
    <dbReference type="NCBI Taxonomy" id="74557"/>
    <lineage>
        <taxon>Eukaryota</taxon>
        <taxon>Sar</taxon>
        <taxon>Stramenopiles</taxon>
        <taxon>Oomycota</taxon>
        <taxon>Saprolegniomycetes</taxon>
        <taxon>Saprolegniales</taxon>
        <taxon>Achlyaceae</taxon>
        <taxon>Thraustotheca</taxon>
    </lineage>
</organism>
<feature type="domain" description="Glycosyl transferase family 1" evidence="3">
    <location>
        <begin position="275"/>
        <end position="390"/>
    </location>
</feature>
<evidence type="ECO:0000313" key="5">
    <source>
        <dbReference type="Proteomes" id="UP000243217"/>
    </source>
</evidence>
<dbReference type="AlphaFoldDB" id="A0A1V9Y442"/>
<evidence type="ECO:0000313" key="4">
    <source>
        <dbReference type="EMBL" id="OQR80490.1"/>
    </source>
</evidence>
<feature type="transmembrane region" description="Helical" evidence="2">
    <location>
        <begin position="12"/>
        <end position="34"/>
    </location>
</feature>
<comment type="caution">
    <text evidence="4">The sequence shown here is derived from an EMBL/GenBank/DDBJ whole genome shotgun (WGS) entry which is preliminary data.</text>
</comment>
<dbReference type="EMBL" id="JNBS01005232">
    <property type="protein sequence ID" value="OQR80490.1"/>
    <property type="molecule type" value="Genomic_DNA"/>
</dbReference>
<keyword evidence="1" id="KW-0808">Transferase</keyword>
<dbReference type="InterPro" id="IPR001296">
    <property type="entry name" value="Glyco_trans_1"/>
</dbReference>
<keyword evidence="1" id="KW-0328">Glycosyltransferase</keyword>
<keyword evidence="5" id="KW-1185">Reference proteome</keyword>
<protein>
    <recommendedName>
        <fullName evidence="3">Glycosyl transferase family 1 domain-containing protein</fullName>
    </recommendedName>
</protein>
<keyword evidence="2" id="KW-0812">Transmembrane</keyword>
<proteinExistence type="predicted"/>
<dbReference type="Gene3D" id="3.40.50.2000">
    <property type="entry name" value="Glycogen Phosphorylase B"/>
    <property type="match status" value="1"/>
</dbReference>